<evidence type="ECO:0000313" key="2">
    <source>
        <dbReference type="EMBL" id="KHN45216.1"/>
    </source>
</evidence>
<reference evidence="2" key="1">
    <citation type="submission" date="2014-07" db="EMBL/GenBank/DDBJ databases">
        <title>Identification of a novel salt tolerance gene in wild soybean by whole-genome sequencing.</title>
        <authorList>
            <person name="Lam H.-M."/>
            <person name="Qi X."/>
            <person name="Li M.-W."/>
            <person name="Liu X."/>
            <person name="Xie M."/>
            <person name="Ni M."/>
            <person name="Xu X."/>
        </authorList>
    </citation>
    <scope>NUCLEOTIDE SEQUENCE [LARGE SCALE GENOMIC DNA]</scope>
    <source>
        <tissue evidence="2">Root</tissue>
    </source>
</reference>
<evidence type="ECO:0000256" key="1">
    <source>
        <dbReference type="SAM" id="MobiDB-lite"/>
    </source>
</evidence>
<sequence>MLVAQSSRTPASTRPTNSLPLHHGSSSLTPNAITPQPTLRRGRDSRPTLCRDLAAQLHTIAHCNRHHWTKLASTSTSSATVTSRRQKGRHYKNFKKHGFEYDYDILGDIFNSSTATGKLSHASTQEPPNSDEEKVMEGDFFTKGIHINVFDDEKDDMKGLRHKRKEIFSLGECCCKEGKTSNKEMLDRIVSIWSDSMSQRTTTSRAREE</sequence>
<protein>
    <submittedName>
        <fullName evidence="2">Uncharacterized protein</fullName>
    </submittedName>
</protein>
<accession>A0A0B2SEM6</accession>
<organism evidence="2">
    <name type="scientific">Glycine soja</name>
    <name type="common">Wild soybean</name>
    <dbReference type="NCBI Taxonomy" id="3848"/>
    <lineage>
        <taxon>Eukaryota</taxon>
        <taxon>Viridiplantae</taxon>
        <taxon>Streptophyta</taxon>
        <taxon>Embryophyta</taxon>
        <taxon>Tracheophyta</taxon>
        <taxon>Spermatophyta</taxon>
        <taxon>Magnoliopsida</taxon>
        <taxon>eudicotyledons</taxon>
        <taxon>Gunneridae</taxon>
        <taxon>Pentapetalae</taxon>
        <taxon>rosids</taxon>
        <taxon>fabids</taxon>
        <taxon>Fabales</taxon>
        <taxon>Fabaceae</taxon>
        <taxon>Papilionoideae</taxon>
        <taxon>50 kb inversion clade</taxon>
        <taxon>NPAAA clade</taxon>
        <taxon>indigoferoid/millettioid clade</taxon>
        <taxon>Phaseoleae</taxon>
        <taxon>Glycine</taxon>
        <taxon>Glycine subgen. Soja</taxon>
    </lineage>
</organism>
<dbReference type="EMBL" id="KN642567">
    <property type="protein sequence ID" value="KHN45216.1"/>
    <property type="molecule type" value="Genomic_DNA"/>
</dbReference>
<dbReference type="AlphaFoldDB" id="A0A0B2SEM6"/>
<dbReference type="Proteomes" id="UP000053555">
    <property type="component" value="Unassembled WGS sequence"/>
</dbReference>
<proteinExistence type="predicted"/>
<name>A0A0B2SEM6_GLYSO</name>
<feature type="compositionally biased region" description="Polar residues" evidence="1">
    <location>
        <begin position="1"/>
        <end position="37"/>
    </location>
</feature>
<gene>
    <name evidence="2" type="ORF">glysoja_043533</name>
</gene>
<feature type="region of interest" description="Disordered" evidence="1">
    <location>
        <begin position="1"/>
        <end position="45"/>
    </location>
</feature>